<sequence length="129" mass="14671">MELLRHRAAMLQGTEPVTTAYKLPFDQWLSQQTGTIDVECGCVMTEVFFHWLRVSYEAGNSPVIPDGWVACSERMPDKLIPVMVMYADGDMWSAIWTGTKWDDGTEFPDPHAVTHWQEMPAAPQQEVKP</sequence>
<proteinExistence type="predicted"/>
<dbReference type="InterPro" id="IPR007539">
    <property type="entry name" value="DUF551"/>
</dbReference>
<dbReference type="EMBL" id="QJSL01000009">
    <property type="protein sequence ID" value="RXW29053.1"/>
    <property type="molecule type" value="Genomic_DNA"/>
</dbReference>
<dbReference type="Proteomes" id="UP000290875">
    <property type="component" value="Unassembled WGS sequence"/>
</dbReference>
<comment type="caution">
    <text evidence="2">The sequence shown here is derived from an EMBL/GenBank/DDBJ whole genome shotgun (WGS) entry which is preliminary data.</text>
</comment>
<evidence type="ECO:0000313" key="2">
    <source>
        <dbReference type="EMBL" id="RXW29053.1"/>
    </source>
</evidence>
<gene>
    <name evidence="2" type="ORF">DM877_11015</name>
</gene>
<protein>
    <recommendedName>
        <fullName evidence="1">DUF551 domain-containing protein</fullName>
    </recommendedName>
</protein>
<feature type="domain" description="DUF551" evidence="1">
    <location>
        <begin position="67"/>
        <end position="124"/>
    </location>
</feature>
<evidence type="ECO:0000313" key="3">
    <source>
        <dbReference type="Proteomes" id="UP000290875"/>
    </source>
</evidence>
<dbReference type="Pfam" id="PF04448">
    <property type="entry name" value="DUF551"/>
    <property type="match status" value="1"/>
</dbReference>
<accession>A0A4Q2E8M4</accession>
<reference evidence="2 3" key="1">
    <citation type="submission" date="2018-06" db="EMBL/GenBank/DDBJ databases">
        <title>Carbapenemase-producing Enterobacteriaceae present in wastewater treatment plant effluent and nearby surface waters in the US.</title>
        <authorList>
            <person name="Mathys D.A."/>
            <person name="Mollenkopf D.F."/>
            <person name="Feicht S.M."/>
            <person name="Adams R.J."/>
            <person name="Albers A.L."/>
            <person name="Grooters S.V."/>
            <person name="Stuever D.M."/>
            <person name="Daniels J.B."/>
            <person name="Wittum T.E."/>
        </authorList>
    </citation>
    <scope>NUCLEOTIDE SEQUENCE [LARGE SCALE GENOMIC DNA]</scope>
    <source>
        <strain evidence="2 3">GEO_4_Eff_A</strain>
    </source>
</reference>
<evidence type="ECO:0000259" key="1">
    <source>
        <dbReference type="Pfam" id="PF04448"/>
    </source>
</evidence>
<dbReference type="AlphaFoldDB" id="A0A4Q2E8M4"/>
<organism evidence="2 3">
    <name type="scientific">Enterobacter cloacae</name>
    <dbReference type="NCBI Taxonomy" id="550"/>
    <lineage>
        <taxon>Bacteria</taxon>
        <taxon>Pseudomonadati</taxon>
        <taxon>Pseudomonadota</taxon>
        <taxon>Gammaproteobacteria</taxon>
        <taxon>Enterobacterales</taxon>
        <taxon>Enterobacteriaceae</taxon>
        <taxon>Enterobacter</taxon>
        <taxon>Enterobacter cloacae complex</taxon>
    </lineage>
</organism>
<name>A0A4Q2E8M4_ENTCL</name>